<evidence type="ECO:0000256" key="4">
    <source>
        <dbReference type="ARBA" id="ARBA00023027"/>
    </source>
</evidence>
<keyword evidence="6" id="KW-0830">Ubiquinone</keyword>
<dbReference type="SUPFAM" id="SSF56770">
    <property type="entry name" value="HydA/Nqo6-like"/>
    <property type="match status" value="1"/>
</dbReference>
<keyword evidence="4" id="KW-0520">NAD</keyword>
<proteinExistence type="inferred from homology"/>
<evidence type="ECO:0000313" key="6">
    <source>
        <dbReference type="EMBL" id="ABZ10165.1"/>
    </source>
</evidence>
<gene>
    <name evidence="6" type="ORF">ALOHA_HF4000APKG10H11ctg1g26</name>
</gene>
<dbReference type="NCBIfam" id="TIGR01957">
    <property type="entry name" value="nuoB_fam"/>
    <property type="match status" value="1"/>
</dbReference>
<name>B3TC56_9ZZZZ</name>
<organism evidence="6">
    <name type="scientific">uncultured marine microorganism HF4000_APKG10H11</name>
    <dbReference type="NCBI Taxonomy" id="455559"/>
    <lineage>
        <taxon>unclassified sequences</taxon>
        <taxon>environmental samples</taxon>
    </lineage>
</organism>
<dbReference type="PROSITE" id="PS01150">
    <property type="entry name" value="COMPLEX1_20K"/>
    <property type="match status" value="1"/>
</dbReference>
<dbReference type="PANTHER" id="PTHR11995">
    <property type="entry name" value="NADH DEHYDROGENASE"/>
    <property type="match status" value="1"/>
</dbReference>
<sequence length="182" mass="20250">MESSMKNILPDGTKTIVQDIVDGVNVAIKKVPLVKKLITWGRKNSLWVVHLTTGCCSPEFAALAGAGYDMERFGPLVMAAMRQCDILIIEGQVADKMAEVVKRTYDQMPDPKYVIAVGNCAISGGFYWDSYSMVMGIDKIIPVDVYVPGCPPRPEDWIDAIRLVQTRMDKEGLDRERPLLVE</sequence>
<dbReference type="GO" id="GO:0009060">
    <property type="term" value="P:aerobic respiration"/>
    <property type="evidence" value="ECO:0007669"/>
    <property type="project" value="TreeGrafter"/>
</dbReference>
<reference evidence="6" key="1">
    <citation type="journal article" date="2008" name="ISME J.">
        <title>Genomic patterns of recombination, clonal divergence and environment in marine microbial populations.</title>
        <authorList>
            <person name="Konstantinidis K.T."/>
            <person name="Delong E.F."/>
        </authorList>
    </citation>
    <scope>NUCLEOTIDE SEQUENCE</scope>
</reference>
<dbReference type="NCBIfam" id="NF005012">
    <property type="entry name" value="PRK06411.1"/>
    <property type="match status" value="1"/>
</dbReference>
<dbReference type="InterPro" id="IPR006138">
    <property type="entry name" value="NADH_UQ_OxRdtase_20Kd_su"/>
</dbReference>
<dbReference type="InterPro" id="IPR006137">
    <property type="entry name" value="NADH_UbQ_OxRdtase-like_20kDa"/>
</dbReference>
<feature type="domain" description="NADH:ubiquinone oxidoreductase-like 20kDa subunit" evidence="5">
    <location>
        <begin position="55"/>
        <end position="162"/>
    </location>
</feature>
<keyword evidence="3" id="KW-1278">Translocase</keyword>
<dbReference type="FunFam" id="3.40.50.12280:FF:000002">
    <property type="entry name" value="NADH-quinone oxidoreductase subunit B"/>
    <property type="match status" value="1"/>
</dbReference>
<dbReference type="GO" id="GO:0008137">
    <property type="term" value="F:NADH dehydrogenase (ubiquinone) activity"/>
    <property type="evidence" value="ECO:0007669"/>
    <property type="project" value="InterPro"/>
</dbReference>
<dbReference type="AlphaFoldDB" id="B3TC56"/>
<dbReference type="GO" id="GO:0048038">
    <property type="term" value="F:quinone binding"/>
    <property type="evidence" value="ECO:0007669"/>
    <property type="project" value="InterPro"/>
</dbReference>
<dbReference type="EMBL" id="EU016667">
    <property type="protein sequence ID" value="ABZ10165.1"/>
    <property type="molecule type" value="Genomic_DNA"/>
</dbReference>
<evidence type="ECO:0000256" key="2">
    <source>
        <dbReference type="ARBA" id="ARBA00022448"/>
    </source>
</evidence>
<dbReference type="PANTHER" id="PTHR11995:SF14">
    <property type="entry name" value="NADH DEHYDROGENASE [UBIQUINONE] IRON-SULFUR PROTEIN 7, MITOCHONDRIAL"/>
    <property type="match status" value="1"/>
</dbReference>
<evidence type="ECO:0000256" key="1">
    <source>
        <dbReference type="ARBA" id="ARBA00009173"/>
    </source>
</evidence>
<protein>
    <submittedName>
        <fullName evidence="6">Putative NADH ubiquinone oxidoreductase, 20 Kd subunit</fullName>
    </submittedName>
</protein>
<dbReference type="Gene3D" id="3.40.50.12280">
    <property type="match status" value="1"/>
</dbReference>
<evidence type="ECO:0000256" key="3">
    <source>
        <dbReference type="ARBA" id="ARBA00022967"/>
    </source>
</evidence>
<accession>B3TC56</accession>
<evidence type="ECO:0000259" key="5">
    <source>
        <dbReference type="Pfam" id="PF01058"/>
    </source>
</evidence>
<comment type="similarity">
    <text evidence="1">Belongs to the complex I 20 kDa subunit family.</text>
</comment>
<dbReference type="GO" id="GO:0015990">
    <property type="term" value="P:electron transport coupled proton transport"/>
    <property type="evidence" value="ECO:0007669"/>
    <property type="project" value="TreeGrafter"/>
</dbReference>
<keyword evidence="2" id="KW-0813">Transport</keyword>
<dbReference type="GO" id="GO:0051539">
    <property type="term" value="F:4 iron, 4 sulfur cluster binding"/>
    <property type="evidence" value="ECO:0007669"/>
    <property type="project" value="InterPro"/>
</dbReference>
<dbReference type="GO" id="GO:0045271">
    <property type="term" value="C:respiratory chain complex I"/>
    <property type="evidence" value="ECO:0007669"/>
    <property type="project" value="TreeGrafter"/>
</dbReference>
<dbReference type="Pfam" id="PF01058">
    <property type="entry name" value="Oxidored_q6"/>
    <property type="match status" value="1"/>
</dbReference>